<organism evidence="4">
    <name type="scientific">Babesia bigemina</name>
    <dbReference type="NCBI Taxonomy" id="5866"/>
    <lineage>
        <taxon>Eukaryota</taxon>
        <taxon>Sar</taxon>
        <taxon>Alveolata</taxon>
        <taxon>Apicomplexa</taxon>
        <taxon>Aconoidasida</taxon>
        <taxon>Piroplasmida</taxon>
        <taxon>Babesiidae</taxon>
        <taxon>Babesia</taxon>
    </lineage>
</organism>
<reference evidence="4" key="1">
    <citation type="journal article" date="2014" name="Nucleic Acids Res.">
        <title>The evolutionary dynamics of variant antigen genes in Babesia reveal a history of genomic innovation underlying host-parasite interaction.</title>
        <authorList>
            <person name="Jackson A.P."/>
            <person name="Otto T.D."/>
            <person name="Darby A."/>
            <person name="Ramaprasad A."/>
            <person name="Xia D."/>
            <person name="Echaide I.E."/>
            <person name="Farber M."/>
            <person name="Gahlot S."/>
            <person name="Gamble J."/>
            <person name="Gupta D."/>
            <person name="Gupta Y."/>
            <person name="Jackson L."/>
            <person name="Malandrin L."/>
            <person name="Malas T.B."/>
            <person name="Moussa E."/>
            <person name="Nair M."/>
            <person name="Reid AJ."/>
            <person name="Sanders M."/>
            <person name="Sharma J."/>
            <person name="Tracey A."/>
            <person name="Quail M.A."/>
            <person name="Weir W."/>
            <person name="Wastling J.M."/>
            <person name="Hall N."/>
            <person name="Willadsen P."/>
            <person name="Lingelbach K."/>
            <person name="Shiels B."/>
            <person name="Tait A."/>
            <person name="Berriman M."/>
            <person name="Allred D.R."/>
            <person name="Pain A."/>
        </authorList>
    </citation>
    <scope>NUCLEOTIDE SEQUENCE</scope>
    <source>
        <strain evidence="4">Bond</strain>
    </source>
</reference>
<feature type="transmembrane region" description="Helical" evidence="2">
    <location>
        <begin position="1729"/>
        <end position="1750"/>
    </location>
</feature>
<dbReference type="GO" id="GO:0008270">
    <property type="term" value="F:zinc ion binding"/>
    <property type="evidence" value="ECO:0007669"/>
    <property type="project" value="UniProtKB-KW"/>
</dbReference>
<dbReference type="EMBL" id="LK055222">
    <property type="protein sequence ID" value="CDR71881.1"/>
    <property type="molecule type" value="Genomic_DNA"/>
</dbReference>
<reference evidence="4" key="2">
    <citation type="submission" date="2014-06" db="EMBL/GenBank/DDBJ databases">
        <authorList>
            <person name="Aslett M."/>
            <person name="De Silva Nishadi"/>
        </authorList>
    </citation>
    <scope>NUCLEOTIDE SEQUENCE</scope>
    <source>
        <strain evidence="4">Bond</strain>
    </source>
</reference>
<keyword evidence="2" id="KW-1133">Transmembrane helix</keyword>
<feature type="domain" description="C3H1-type" evidence="3">
    <location>
        <begin position="1621"/>
        <end position="1649"/>
    </location>
</feature>
<dbReference type="VEuPathDB" id="PiroplasmaDB:BBBOND_0005430"/>
<dbReference type="InterPro" id="IPR000571">
    <property type="entry name" value="Znf_CCCH"/>
</dbReference>
<keyword evidence="2" id="KW-0812">Transmembrane</keyword>
<keyword evidence="2" id="KW-0472">Membrane</keyword>
<evidence type="ECO:0000313" key="4">
    <source>
        <dbReference type="EMBL" id="CDR71881.1"/>
    </source>
</evidence>
<feature type="zinc finger region" description="C3H1-type" evidence="1">
    <location>
        <begin position="1621"/>
        <end position="1649"/>
    </location>
</feature>
<name>A0A061BLY2_BABBI</name>
<dbReference type="OrthoDB" id="75169at2759"/>
<keyword evidence="1" id="KW-0863">Zinc-finger</keyword>
<evidence type="ECO:0000256" key="2">
    <source>
        <dbReference type="SAM" id="Phobius"/>
    </source>
</evidence>
<proteinExistence type="predicted"/>
<dbReference type="PROSITE" id="PS50103">
    <property type="entry name" value="ZF_C3H1"/>
    <property type="match status" value="1"/>
</dbReference>
<dbReference type="KEGG" id="bbig:BBBOND_0005430"/>
<accession>A0A061BLY2</accession>
<keyword evidence="1" id="KW-0862">Zinc</keyword>
<keyword evidence="1" id="KW-0479">Metal-binding</keyword>
<evidence type="ECO:0000259" key="3">
    <source>
        <dbReference type="PROSITE" id="PS50103"/>
    </source>
</evidence>
<evidence type="ECO:0000256" key="1">
    <source>
        <dbReference type="PROSITE-ProRule" id="PRU00723"/>
    </source>
</evidence>
<dbReference type="GeneID" id="24562098"/>
<gene>
    <name evidence="4" type="ORF">BBBOND_0005430</name>
</gene>
<dbReference type="RefSeq" id="XP_012770824.1">
    <property type="nucleotide sequence ID" value="XM_012915370.1"/>
</dbReference>
<protein>
    <recommendedName>
        <fullName evidence="3">C3H1-type domain-containing protein</fullName>
    </recommendedName>
</protein>
<sequence>MAFLYQVLKDVSEKQPYSVGKTILKEIVTDLETELSTGRDGFKFIAQVAERVREYNEGVKTSNEYVKGKINEMQGHVDKTLTDKLRSILLNDDSDPRKTLTQEQVQKVEQAVTVADQLVKDYATKGTDFINGFREKKVFSYRRGTTYEYRDEFKDLNPDVQQKINNAIQNISYEATRLGALSAKEQKHLEQVTATIKDTFSSLNRCVNDEIGVKVGALVSNIVKQVDGILKSLQAIDKELWKHVNELGKWINTADEIVRDGINRTNGIENKGVGSVNKDNIDNVVKNINTVFYGAKDFVKQKVDEALQAVKSMDDALKMDLFTVKGRIKEAVKALGKQLDKDVKAGLWTIEQQITEPLNEVVGGARGFFTNFVATKEAIEQAIGIVQKDLQNLWSLTVDEGIQNAYGTPVDTSLLKAIGTAGLNPFEPVITYFSNLEKTIMTPLKSIMQTISEKWQSALTYEMEVGSVQSLKSLVDTPGSVPTLDAKALQKYGIDLTKDIRALNLKTHASSILQAVQRLNGKPLNLRKTEVTEFLKELGAIGEAVSKHSKHVVEKVMIKIREKIETEIGEAAEVIKDTAGKIQTGIGYKQANKEYDYGNGKTKNVRGLHALVENFNVHIKQAVETLQQTVTTKAFVHKAPGPNNQDNYEFGKTFMSAFNTTYENNLKEGDIKTNGGAGTKSVLDQEIGGDDLPNGGLSDRKVSALADGKFTNYGKQVKQDSLIPGNPEQYTGTLPEKIREINTYGLQLFEEKLGAKRNLKEISSGHLSDITDNLNRLIEAFSKAGKSVNAEFKKLQTNIGRKEHGSTVEVTKGSLQKIYDNLSDVLRDNVARVIQSATEFVKLEADKLKQNCTKSVTRHVDKESQEAMDKLITQARKLCISSMKSSLEQFSGKVAEELKPLPGEIDTDRKHGFKGFMRTLQGKIGENGETSTDNVDRLKGLVGQLSRNVNHKDAFKNLSQKFKEFCSPLHVYLKAEIQRVHDANNEKTNPKPSGDEQLYTSKLDAAHSALNTLLDHISNHRYNHEVPALLDSLFTKVDGLHPKTFNEPSTPLLDGVGKGLGEFAAELGKAYVSRYDGGATIKRWTHKETGEIELTPNGRNGAKVCLHVLSILHTELNRLVKYCQSSTRSEQINKSTIVGEFFFDQGYDVSDSGEQNGELQDHKRMTVFFIYKRLFRDDDRHIFKDIKRNGSLQKLHDCLQTYYKVGHVATFAAKRRPCSIFEMLCWLSGLQCTAVYEELLNDSLSDLFIDPKSQVTDGELSAAVGVEPVKAYPQAMEYDGTRAAIEHLCSTAYDLLVYILGTGNAHTMYASDFSNNSLGFHYPTSGEDCLGMFMDVLSRLLPPLQFMYSRCTLSVQHGGWQECEYGKNIRTTKWPCKEHITDEVACRPNDQPKCQPTSPLMSYLNDCLPGHLPHQLSSIGCKYDCASCPSTSRKGQPCITPLGFRGFSGSTKTGKDLCAILSKIIENKHLASLFCLVTKPPKTLPEHFGFALSLVKGWSNISKLQNKNVPNVSFQSAFEASVRGLSIDLYSEPYELTKSLTKAYGSQSVFHEDCKHPHLVNFTSSDICRYDIADVTCAPYLQSLCANSYEYMAIKHCDLYLSWAIYLSWDFWRLLNNLYNDFCNIFCADWGCRGCLRGDTCKKGSHGLTDEKSGNPRCQCSSIVDCKGVSPTLYRYGFSFCDAVKLNDDKYKKKCSDFCSQLNKMLTSQYFKDLFTECDNFIWTIRQPFIWLNVALWSLSLFYLICVMVGRLDVLHIKSHLHSPSSHRIAAQSLLAAGRVNKLNRVFYLQP</sequence>